<dbReference type="EMBL" id="VJXX01000001">
    <property type="protein sequence ID" value="MPY09800.1"/>
    <property type="molecule type" value="Genomic_DNA"/>
</dbReference>
<proteinExistence type="predicted"/>
<evidence type="ECO:0000256" key="6">
    <source>
        <dbReference type="ARBA" id="ARBA00023063"/>
    </source>
</evidence>
<dbReference type="PANTHER" id="PTHR40562:SF1">
    <property type="entry name" value="NITRITE REDUCTASE (NADH) SMALL SUBUNIT"/>
    <property type="match status" value="1"/>
</dbReference>
<keyword evidence="9" id="KW-1185">Reference proteome</keyword>
<feature type="domain" description="Rieske" evidence="7">
    <location>
        <begin position="19"/>
        <end position="119"/>
    </location>
</feature>
<keyword evidence="4" id="KW-0408">Iron</keyword>
<evidence type="ECO:0000256" key="2">
    <source>
        <dbReference type="ARBA" id="ARBA00022723"/>
    </source>
</evidence>
<keyword evidence="2" id="KW-0479">Metal-binding</keyword>
<dbReference type="Proteomes" id="UP000326464">
    <property type="component" value="Unassembled WGS sequence"/>
</dbReference>
<name>A0A7X1NN78_9MICC</name>
<dbReference type="SUPFAM" id="SSF50022">
    <property type="entry name" value="ISP domain"/>
    <property type="match status" value="1"/>
</dbReference>
<keyword evidence="6" id="KW-0534">Nitrate assimilation</keyword>
<evidence type="ECO:0000256" key="5">
    <source>
        <dbReference type="ARBA" id="ARBA00023014"/>
    </source>
</evidence>
<dbReference type="PROSITE" id="PS51300">
    <property type="entry name" value="NIRD"/>
    <property type="match status" value="1"/>
</dbReference>
<dbReference type="CDD" id="cd03529">
    <property type="entry name" value="Rieske_NirD"/>
    <property type="match status" value="1"/>
</dbReference>
<gene>
    <name evidence="8" type="primary">nirD</name>
    <name evidence="8" type="ORF">FNH21_03545</name>
</gene>
<protein>
    <submittedName>
        <fullName evidence="8">Nitrite reductase small subunit NirD</fullName>
    </submittedName>
</protein>
<dbReference type="GO" id="GO:0004497">
    <property type="term" value="F:monooxygenase activity"/>
    <property type="evidence" value="ECO:0007669"/>
    <property type="project" value="UniProtKB-ARBA"/>
</dbReference>
<evidence type="ECO:0000256" key="1">
    <source>
        <dbReference type="ARBA" id="ARBA00022714"/>
    </source>
</evidence>
<dbReference type="GO" id="GO:0042128">
    <property type="term" value="P:nitrate assimilation"/>
    <property type="evidence" value="ECO:0007669"/>
    <property type="project" value="UniProtKB-KW"/>
</dbReference>
<dbReference type="InterPro" id="IPR017881">
    <property type="entry name" value="NirD"/>
</dbReference>
<dbReference type="NCBIfam" id="TIGR02378">
    <property type="entry name" value="nirD_assim_sml"/>
    <property type="match status" value="1"/>
</dbReference>
<dbReference type="GO" id="GO:0046872">
    <property type="term" value="F:metal ion binding"/>
    <property type="evidence" value="ECO:0007669"/>
    <property type="project" value="UniProtKB-KW"/>
</dbReference>
<evidence type="ECO:0000259" key="7">
    <source>
        <dbReference type="PROSITE" id="PS51296"/>
    </source>
</evidence>
<dbReference type="PROSITE" id="PS51296">
    <property type="entry name" value="RIESKE"/>
    <property type="match status" value="1"/>
</dbReference>
<evidence type="ECO:0000256" key="4">
    <source>
        <dbReference type="ARBA" id="ARBA00023004"/>
    </source>
</evidence>
<dbReference type="RefSeq" id="WP_152812361.1">
    <property type="nucleotide sequence ID" value="NZ_VJXX01000001.1"/>
</dbReference>
<keyword evidence="3" id="KW-0560">Oxidoreductase</keyword>
<dbReference type="GO" id="GO:0008942">
    <property type="term" value="F:nitrite reductase [NAD(P)H] activity"/>
    <property type="evidence" value="ECO:0007669"/>
    <property type="project" value="InterPro"/>
</dbReference>
<dbReference type="InterPro" id="IPR017941">
    <property type="entry name" value="Rieske_2Fe-2S"/>
</dbReference>
<evidence type="ECO:0000256" key="3">
    <source>
        <dbReference type="ARBA" id="ARBA00023002"/>
    </source>
</evidence>
<dbReference type="Pfam" id="PF13806">
    <property type="entry name" value="Rieske_2"/>
    <property type="match status" value="1"/>
</dbReference>
<keyword evidence="5" id="KW-0411">Iron-sulfur</keyword>
<dbReference type="GO" id="GO:0051537">
    <property type="term" value="F:2 iron, 2 sulfur cluster binding"/>
    <property type="evidence" value="ECO:0007669"/>
    <property type="project" value="UniProtKB-KW"/>
</dbReference>
<evidence type="ECO:0000313" key="8">
    <source>
        <dbReference type="EMBL" id="MPY09800.1"/>
    </source>
</evidence>
<organism evidence="8 9">
    <name type="scientific">Arthrobacter bussei</name>
    <dbReference type="NCBI Taxonomy" id="2594179"/>
    <lineage>
        <taxon>Bacteria</taxon>
        <taxon>Bacillati</taxon>
        <taxon>Actinomycetota</taxon>
        <taxon>Actinomycetes</taxon>
        <taxon>Micrococcales</taxon>
        <taxon>Micrococcaceae</taxon>
        <taxon>Arthrobacter</taxon>
    </lineage>
</organism>
<evidence type="ECO:0000313" key="9">
    <source>
        <dbReference type="Proteomes" id="UP000326464"/>
    </source>
</evidence>
<dbReference type="PANTHER" id="PTHR40562">
    <property type="match status" value="1"/>
</dbReference>
<dbReference type="OrthoDB" id="3213360at2"/>
<dbReference type="AlphaFoldDB" id="A0A7X1NN78"/>
<dbReference type="InterPro" id="IPR012748">
    <property type="entry name" value="Rieske-like_NirD"/>
</dbReference>
<dbReference type="InterPro" id="IPR036922">
    <property type="entry name" value="Rieske_2Fe-2S_sf"/>
</dbReference>
<reference evidence="9" key="1">
    <citation type="submission" date="2019-07" db="EMBL/GenBank/DDBJ databases">
        <title>Arthrobacter KR32 sp. nov., isolated from mountain cheese made of cows milk.</title>
        <authorList>
            <person name="Flegler A."/>
        </authorList>
    </citation>
    <scope>NUCLEOTIDE SEQUENCE [LARGE SCALE GENOMIC DNA]</scope>
    <source>
        <strain evidence="9">KR32</strain>
    </source>
</reference>
<accession>A0A7X1NN78</accession>
<keyword evidence="1" id="KW-0001">2Fe-2S</keyword>
<comment type="caution">
    <text evidence="8">The sequence shown here is derived from an EMBL/GenBank/DDBJ whole genome shotgun (WGS) entry which is preliminary data.</text>
</comment>
<sequence>MTELVLQRPVNAGTTEPIWRPVCRLDDLEECWGEAALVDGEQIALFRLPGDKLHAVGNIDPRTRAAVMARGIVGSRGAAPTIASPLHKEVYDLATGACLSGGEGLPTYPVRSVDGVVEVGQAT</sequence>
<dbReference type="Gene3D" id="2.102.10.10">
    <property type="entry name" value="Rieske [2Fe-2S] iron-sulphur domain"/>
    <property type="match status" value="1"/>
</dbReference>
<dbReference type="GO" id="GO:0016705">
    <property type="term" value="F:oxidoreductase activity, acting on paired donors, with incorporation or reduction of molecular oxygen"/>
    <property type="evidence" value="ECO:0007669"/>
    <property type="project" value="UniProtKB-ARBA"/>
</dbReference>